<evidence type="ECO:0000313" key="2">
    <source>
        <dbReference type="EMBL" id="KAE9331767.1"/>
    </source>
</evidence>
<feature type="domain" description="HTH merR-type" evidence="1">
    <location>
        <begin position="1"/>
        <end position="17"/>
    </location>
</feature>
<dbReference type="EMBL" id="QXFT01001000">
    <property type="protein sequence ID" value="KAE9331767.1"/>
    <property type="molecule type" value="Genomic_DNA"/>
</dbReference>
<organism evidence="2 3">
    <name type="scientific">Phytophthora rubi</name>
    <dbReference type="NCBI Taxonomy" id="129364"/>
    <lineage>
        <taxon>Eukaryota</taxon>
        <taxon>Sar</taxon>
        <taxon>Stramenopiles</taxon>
        <taxon>Oomycota</taxon>
        <taxon>Peronosporomycetes</taxon>
        <taxon>Peronosporales</taxon>
        <taxon>Peronosporaceae</taxon>
        <taxon>Phytophthora</taxon>
    </lineage>
</organism>
<dbReference type="AlphaFoldDB" id="A0A6A4EY70"/>
<gene>
    <name evidence="2" type="ORF">PR003_g14852</name>
</gene>
<dbReference type="Proteomes" id="UP000434957">
    <property type="component" value="Unassembled WGS sequence"/>
</dbReference>
<evidence type="ECO:0000313" key="3">
    <source>
        <dbReference type="Proteomes" id="UP000434957"/>
    </source>
</evidence>
<reference evidence="2 3" key="1">
    <citation type="submission" date="2018-08" db="EMBL/GenBank/DDBJ databases">
        <title>Genomic investigation of the strawberry pathogen Phytophthora fragariae indicates pathogenicity is determined by transcriptional variation in three key races.</title>
        <authorList>
            <person name="Adams T.M."/>
            <person name="Armitage A.D."/>
            <person name="Sobczyk M.K."/>
            <person name="Bates H.J."/>
            <person name="Dunwell J.M."/>
            <person name="Nellist C.F."/>
            <person name="Harrison R.J."/>
        </authorList>
    </citation>
    <scope>NUCLEOTIDE SEQUENCE [LARGE SCALE GENOMIC DNA]</scope>
    <source>
        <strain evidence="2 3">SCRP333</strain>
    </source>
</reference>
<dbReference type="GO" id="GO:0003677">
    <property type="term" value="F:DNA binding"/>
    <property type="evidence" value="ECO:0007669"/>
    <property type="project" value="InterPro"/>
</dbReference>
<dbReference type="InterPro" id="IPR000551">
    <property type="entry name" value="MerR-type_HTH_dom"/>
</dbReference>
<protein>
    <recommendedName>
        <fullName evidence="1">HTH merR-type domain-containing protein</fullName>
    </recommendedName>
</protein>
<proteinExistence type="predicted"/>
<comment type="caution">
    <text evidence="2">The sequence shown here is derived from an EMBL/GenBank/DDBJ whole genome shotgun (WGS) entry which is preliminary data.</text>
</comment>
<dbReference type="GO" id="GO:0006355">
    <property type="term" value="P:regulation of DNA-templated transcription"/>
    <property type="evidence" value="ECO:0007669"/>
    <property type="project" value="InterPro"/>
</dbReference>
<evidence type="ECO:0000259" key="1">
    <source>
        <dbReference type="PROSITE" id="PS50937"/>
    </source>
</evidence>
<keyword evidence="3" id="KW-1185">Reference proteome</keyword>
<dbReference type="PROSITE" id="PS50937">
    <property type="entry name" value="HTH_MERR_2"/>
    <property type="match status" value="1"/>
</dbReference>
<sequence>MRAIGTGLDHIAEAFKVARSGGSNNNEMISSMKELTQMVQTQTQALNKRIRVLAAKSCN</sequence>
<accession>A0A6A4EY70</accession>
<name>A0A6A4EY70_9STRA</name>